<comment type="caution">
    <text evidence="2">The sequence shown here is derived from an EMBL/GenBank/DDBJ whole genome shotgun (WGS) entry which is preliminary data.</text>
</comment>
<feature type="domain" description="Putative amidase" evidence="1">
    <location>
        <begin position="244"/>
        <end position="399"/>
    </location>
</feature>
<evidence type="ECO:0000313" key="3">
    <source>
        <dbReference type="Proteomes" id="UP000184388"/>
    </source>
</evidence>
<gene>
    <name evidence="2" type="ORF">SAMN05216268_106292</name>
</gene>
<dbReference type="Proteomes" id="UP000184388">
    <property type="component" value="Unassembled WGS sequence"/>
</dbReference>
<name>A0A9X8MU30_9ACTN</name>
<proteinExistence type="predicted"/>
<dbReference type="InterPro" id="IPR024301">
    <property type="entry name" value="Amidase_6"/>
</dbReference>
<dbReference type="Pfam" id="PF12671">
    <property type="entry name" value="Amidase_6"/>
    <property type="match status" value="1"/>
</dbReference>
<organism evidence="2 3">
    <name type="scientific">Streptomyces yunnanensis</name>
    <dbReference type="NCBI Taxonomy" id="156453"/>
    <lineage>
        <taxon>Bacteria</taxon>
        <taxon>Bacillati</taxon>
        <taxon>Actinomycetota</taxon>
        <taxon>Actinomycetes</taxon>
        <taxon>Kitasatosporales</taxon>
        <taxon>Streptomycetaceae</taxon>
        <taxon>Streptomyces</taxon>
    </lineage>
</organism>
<accession>A0A9X8MU30</accession>
<dbReference type="EMBL" id="FRBK01000006">
    <property type="protein sequence ID" value="SHL81618.1"/>
    <property type="molecule type" value="Genomic_DNA"/>
</dbReference>
<evidence type="ECO:0000313" key="2">
    <source>
        <dbReference type="EMBL" id="SHL81618.1"/>
    </source>
</evidence>
<dbReference type="RefSeq" id="WP_073444788.1">
    <property type="nucleotide sequence ID" value="NZ_FRBK01000006.1"/>
</dbReference>
<reference evidence="3" key="1">
    <citation type="submission" date="2016-11" db="EMBL/GenBank/DDBJ databases">
        <authorList>
            <person name="Jaros S."/>
            <person name="Januszkiewicz K."/>
            <person name="Wedrychowicz H."/>
        </authorList>
    </citation>
    <scope>NUCLEOTIDE SEQUENCE [LARGE SCALE GENOMIC DNA]</scope>
    <source>
        <strain evidence="3">CGMCC 4.3555</strain>
    </source>
</reference>
<protein>
    <submittedName>
        <fullName evidence="2">Amidase domain-containing protein</fullName>
    </submittedName>
</protein>
<dbReference type="AlphaFoldDB" id="A0A9X8MU30"/>
<evidence type="ECO:0000259" key="1">
    <source>
        <dbReference type="Pfam" id="PF12671"/>
    </source>
</evidence>
<sequence>MVTYSDLISAHPQKWKDAADDWAALAKYALNAANDVREQGAKPLADHWADEVGAAAAADFVKLANQLESAYDLLLSVKMVMEGMHTSLDTAMSIACQITDLSRAHDLPLGDDGMPLQCPAPNADADQQQAYREIVALREQALRQATEADEKTAAELNRLAGMVGVSDPDKALKEQYHASHVEMDMLAADIPKADTDPAVVRAWWNGLSEKQQHDMMRAEPVKLAQLDGIPESTKREMRGTDGKFDRVKMVEYALDNWDQDDPVDFGNNCTNFVSNALDHAGMQEKTSFWEGTRGDDTWMRGNPTGIHFPGFEQIDRSLGHSKTWAGAENQQSFMLRHGGEEVDRSQARPGDIIYYDQAGPNDGLKQGAAHHAAIVTAVMPDGEIKYTQHSDPYQNASLQGRLPAVEKAEGQQRVRIIRPHPDWY</sequence>